<dbReference type="Proteomes" id="UP000664859">
    <property type="component" value="Unassembled WGS sequence"/>
</dbReference>
<dbReference type="AlphaFoldDB" id="A0A836CJG3"/>
<comment type="pathway">
    <text evidence="2">Cofactor biosynthesis; riboflavin biosynthesis; 5-amino-6-(D-ribitylamino)uracil from GTP: step 1/4.</text>
</comment>
<dbReference type="NCBIfam" id="NF001591">
    <property type="entry name" value="PRK00393.1"/>
    <property type="match status" value="1"/>
</dbReference>
<comment type="cofactor">
    <cofactor evidence="1">
        <name>Zn(2+)</name>
        <dbReference type="ChEBI" id="CHEBI:29105"/>
    </cofactor>
</comment>
<dbReference type="HAMAP" id="MF_00179">
    <property type="entry name" value="RibA"/>
    <property type="match status" value="1"/>
</dbReference>
<organism evidence="14 15">
    <name type="scientific">Tribonema minus</name>
    <dbReference type="NCBI Taxonomy" id="303371"/>
    <lineage>
        <taxon>Eukaryota</taxon>
        <taxon>Sar</taxon>
        <taxon>Stramenopiles</taxon>
        <taxon>Ochrophyta</taxon>
        <taxon>PX clade</taxon>
        <taxon>Xanthophyceae</taxon>
        <taxon>Tribonematales</taxon>
        <taxon>Tribonemataceae</taxon>
        <taxon>Tribonema</taxon>
    </lineage>
</organism>
<comment type="similarity">
    <text evidence="3">In the N-terminal section; belongs to the DHBP synthase family.</text>
</comment>
<dbReference type="GO" id="GO:0003935">
    <property type="term" value="F:GTP cyclohydrolase II activity"/>
    <property type="evidence" value="ECO:0007669"/>
    <property type="project" value="UniProtKB-EC"/>
</dbReference>
<dbReference type="PANTHER" id="PTHR21327">
    <property type="entry name" value="GTP CYCLOHYDROLASE II-RELATED"/>
    <property type="match status" value="1"/>
</dbReference>
<evidence type="ECO:0000256" key="9">
    <source>
        <dbReference type="ARBA" id="ARBA00022833"/>
    </source>
</evidence>
<evidence type="ECO:0000313" key="14">
    <source>
        <dbReference type="EMBL" id="KAG5187523.1"/>
    </source>
</evidence>
<dbReference type="FunFam" id="3.40.50.10990:FF:000001">
    <property type="entry name" value="Riboflavin biosynthesis protein RibBA"/>
    <property type="match status" value="1"/>
</dbReference>
<keyword evidence="15" id="KW-1185">Reference proteome</keyword>
<dbReference type="PANTHER" id="PTHR21327:SF47">
    <property type="entry name" value="GTP CYCLOHYDROLASE II DOMAIN-CONTAINING PROTEIN"/>
    <property type="match status" value="1"/>
</dbReference>
<evidence type="ECO:0000259" key="13">
    <source>
        <dbReference type="Pfam" id="PF00925"/>
    </source>
</evidence>
<dbReference type="InterPro" id="IPR036144">
    <property type="entry name" value="RibA-like_sf"/>
</dbReference>
<comment type="catalytic activity">
    <reaction evidence="11">
        <text>GTP + 4 H2O = 2,5-diamino-6-hydroxy-4-(5-phosphoribosylamino)-pyrimidine + formate + 2 phosphate + 3 H(+)</text>
        <dbReference type="Rhea" id="RHEA:23704"/>
        <dbReference type="ChEBI" id="CHEBI:15377"/>
        <dbReference type="ChEBI" id="CHEBI:15378"/>
        <dbReference type="ChEBI" id="CHEBI:15740"/>
        <dbReference type="ChEBI" id="CHEBI:37565"/>
        <dbReference type="ChEBI" id="CHEBI:43474"/>
        <dbReference type="ChEBI" id="CHEBI:58614"/>
        <dbReference type="EC" id="3.5.4.25"/>
    </reaction>
</comment>
<name>A0A836CJG3_9STRA</name>
<evidence type="ECO:0000256" key="3">
    <source>
        <dbReference type="ARBA" id="ARBA00005520"/>
    </source>
</evidence>
<reference evidence="14" key="1">
    <citation type="submission" date="2021-02" db="EMBL/GenBank/DDBJ databases">
        <title>First Annotated Genome of the Yellow-green Alga Tribonema minus.</title>
        <authorList>
            <person name="Mahan K.M."/>
        </authorList>
    </citation>
    <scope>NUCLEOTIDE SEQUENCE</scope>
    <source>
        <strain evidence="14">UTEX B ZZ1240</strain>
    </source>
</reference>
<keyword evidence="5" id="KW-0686">Riboflavin biosynthesis</keyword>
<dbReference type="GO" id="GO:0009231">
    <property type="term" value="P:riboflavin biosynthetic process"/>
    <property type="evidence" value="ECO:0007669"/>
    <property type="project" value="UniProtKB-KW"/>
</dbReference>
<dbReference type="CDD" id="cd00641">
    <property type="entry name" value="GTP_cyclohydro2"/>
    <property type="match status" value="1"/>
</dbReference>
<keyword evidence="6" id="KW-0479">Metal-binding</keyword>
<protein>
    <recommendedName>
        <fullName evidence="4">GTP cyclohydrolase II</fullName>
        <ecNumber evidence="4">3.5.4.25</ecNumber>
    </recommendedName>
</protein>
<accession>A0A836CJG3</accession>
<dbReference type="GO" id="GO:0046872">
    <property type="term" value="F:metal ion binding"/>
    <property type="evidence" value="ECO:0007669"/>
    <property type="project" value="UniProtKB-KW"/>
</dbReference>
<evidence type="ECO:0000256" key="10">
    <source>
        <dbReference type="ARBA" id="ARBA00023134"/>
    </source>
</evidence>
<dbReference type="Pfam" id="PF00925">
    <property type="entry name" value="GTP_cyclohydro2"/>
    <property type="match status" value="1"/>
</dbReference>
<keyword evidence="8 14" id="KW-0378">Hydrolase</keyword>
<evidence type="ECO:0000256" key="8">
    <source>
        <dbReference type="ARBA" id="ARBA00022801"/>
    </source>
</evidence>
<dbReference type="SUPFAM" id="SSF142695">
    <property type="entry name" value="RibA-like"/>
    <property type="match status" value="1"/>
</dbReference>
<gene>
    <name evidence="14" type="ORF">JKP88DRAFT_235213</name>
</gene>
<feature type="region of interest" description="Disordered" evidence="12">
    <location>
        <begin position="33"/>
        <end position="68"/>
    </location>
</feature>
<dbReference type="EMBL" id="JAFCMP010000089">
    <property type="protein sequence ID" value="KAG5187523.1"/>
    <property type="molecule type" value="Genomic_DNA"/>
</dbReference>
<evidence type="ECO:0000256" key="7">
    <source>
        <dbReference type="ARBA" id="ARBA00022741"/>
    </source>
</evidence>
<evidence type="ECO:0000256" key="4">
    <source>
        <dbReference type="ARBA" id="ARBA00012762"/>
    </source>
</evidence>
<keyword evidence="9" id="KW-0862">Zinc</keyword>
<dbReference type="Gene3D" id="3.40.50.10990">
    <property type="entry name" value="GTP cyclohydrolase II"/>
    <property type="match status" value="1"/>
</dbReference>
<evidence type="ECO:0000313" key="15">
    <source>
        <dbReference type="Proteomes" id="UP000664859"/>
    </source>
</evidence>
<dbReference type="InterPro" id="IPR000926">
    <property type="entry name" value="RibA"/>
</dbReference>
<evidence type="ECO:0000256" key="6">
    <source>
        <dbReference type="ARBA" id="ARBA00022723"/>
    </source>
</evidence>
<keyword evidence="7" id="KW-0547">Nucleotide-binding</keyword>
<dbReference type="GO" id="GO:0008686">
    <property type="term" value="F:3,4-dihydroxy-2-butanone-4-phosphate synthase activity"/>
    <property type="evidence" value="ECO:0007669"/>
    <property type="project" value="TreeGrafter"/>
</dbReference>
<keyword evidence="10" id="KW-0342">GTP-binding</keyword>
<dbReference type="GO" id="GO:0005829">
    <property type="term" value="C:cytosol"/>
    <property type="evidence" value="ECO:0007669"/>
    <property type="project" value="TreeGrafter"/>
</dbReference>
<evidence type="ECO:0000256" key="12">
    <source>
        <dbReference type="SAM" id="MobiDB-lite"/>
    </source>
</evidence>
<comment type="caution">
    <text evidence="14">The sequence shown here is derived from an EMBL/GenBank/DDBJ whole genome shotgun (WGS) entry which is preliminary data.</text>
</comment>
<proteinExistence type="inferred from homology"/>
<dbReference type="GO" id="GO:0005525">
    <property type="term" value="F:GTP binding"/>
    <property type="evidence" value="ECO:0007669"/>
    <property type="project" value="UniProtKB-KW"/>
</dbReference>
<sequence>MCGHGKLSDVQVHFFGGVLSGEHAARLLQHSANATSGSSAGNTSAEESSSAEEGAAVRGGSGRITRKRKAQTSFVSECALPTSKGLFRLRAYRHQGRKRHEPVVMVAGEAKGEGVHVRVHDQCQTSEVLGSQRCDCREQLDASLKHIQAHGGAVIYLQQEGRGIGLANKVAAYALQDGGLDTVDANRALGFGDDERSYECVPFILEDMGVSSVKLMTNNPFKVDSLRELGVNVLGNIPIVIPTNEHNAKYIQSKVQRMGHLIDSL</sequence>
<dbReference type="InterPro" id="IPR032677">
    <property type="entry name" value="GTP_cyclohydro_II"/>
</dbReference>
<dbReference type="EC" id="3.5.4.25" evidence="4"/>
<evidence type="ECO:0000256" key="11">
    <source>
        <dbReference type="ARBA" id="ARBA00049295"/>
    </source>
</evidence>
<feature type="compositionally biased region" description="Low complexity" evidence="12">
    <location>
        <begin position="33"/>
        <end position="56"/>
    </location>
</feature>
<evidence type="ECO:0000256" key="5">
    <source>
        <dbReference type="ARBA" id="ARBA00022619"/>
    </source>
</evidence>
<evidence type="ECO:0000256" key="1">
    <source>
        <dbReference type="ARBA" id="ARBA00001947"/>
    </source>
</evidence>
<feature type="domain" description="GTP cyclohydrolase II" evidence="13">
    <location>
        <begin position="76"/>
        <end position="238"/>
    </location>
</feature>
<dbReference type="OrthoDB" id="60371at2759"/>
<evidence type="ECO:0000256" key="2">
    <source>
        <dbReference type="ARBA" id="ARBA00004853"/>
    </source>
</evidence>